<dbReference type="EMBL" id="PYAS01000016">
    <property type="protein sequence ID" value="PSL23464.1"/>
    <property type="molecule type" value="Genomic_DNA"/>
</dbReference>
<name>A0A2P8FP15_9BACT</name>
<evidence type="ECO:0000256" key="1">
    <source>
        <dbReference type="SAM" id="Phobius"/>
    </source>
</evidence>
<comment type="caution">
    <text evidence="2">The sequence shown here is derived from an EMBL/GenBank/DDBJ whole genome shotgun (WGS) entry which is preliminary data.</text>
</comment>
<gene>
    <name evidence="2" type="ORF">CLV60_11619</name>
</gene>
<sequence>MSKYIDKFKNPSNGYVATATTPFSFLLCLMFGPLYFLMKGNFKHFLLSALLAIPTCGFSWLIYAFGVYEINKTQYLNRGWTAVKP</sequence>
<organism evidence="2 3">
    <name type="scientific">Dyadobacter jiangsuensis</name>
    <dbReference type="NCBI Taxonomy" id="1591085"/>
    <lineage>
        <taxon>Bacteria</taxon>
        <taxon>Pseudomonadati</taxon>
        <taxon>Bacteroidota</taxon>
        <taxon>Cytophagia</taxon>
        <taxon>Cytophagales</taxon>
        <taxon>Spirosomataceae</taxon>
        <taxon>Dyadobacter</taxon>
    </lineage>
</organism>
<proteinExistence type="predicted"/>
<feature type="transmembrane region" description="Helical" evidence="1">
    <location>
        <begin position="44"/>
        <end position="68"/>
    </location>
</feature>
<dbReference type="RefSeq" id="WP_211302281.1">
    <property type="nucleotide sequence ID" value="NZ_PYAS01000016.1"/>
</dbReference>
<evidence type="ECO:0000313" key="3">
    <source>
        <dbReference type="Proteomes" id="UP000241964"/>
    </source>
</evidence>
<keyword evidence="1" id="KW-0472">Membrane</keyword>
<feature type="transmembrane region" description="Helical" evidence="1">
    <location>
        <begin position="12"/>
        <end position="38"/>
    </location>
</feature>
<keyword evidence="1" id="KW-1133">Transmembrane helix</keyword>
<accession>A0A2P8FP15</accession>
<reference evidence="2 3" key="1">
    <citation type="submission" date="2018-03" db="EMBL/GenBank/DDBJ databases">
        <title>Genomic Encyclopedia of Archaeal and Bacterial Type Strains, Phase II (KMG-II): from individual species to whole genera.</title>
        <authorList>
            <person name="Goeker M."/>
        </authorList>
    </citation>
    <scope>NUCLEOTIDE SEQUENCE [LARGE SCALE GENOMIC DNA]</scope>
    <source>
        <strain evidence="2 3">DSM 29057</strain>
    </source>
</reference>
<evidence type="ECO:0000313" key="2">
    <source>
        <dbReference type="EMBL" id="PSL23464.1"/>
    </source>
</evidence>
<keyword evidence="1" id="KW-0812">Transmembrane</keyword>
<dbReference type="Proteomes" id="UP000241964">
    <property type="component" value="Unassembled WGS sequence"/>
</dbReference>
<dbReference type="AlphaFoldDB" id="A0A2P8FP15"/>
<protein>
    <submittedName>
        <fullName evidence="2">Uncharacterized protein</fullName>
    </submittedName>
</protein>
<keyword evidence="3" id="KW-1185">Reference proteome</keyword>